<sequence>MGSTYDVRIWAVRQRRDRKQASAELRWKTGSTPHSQTFQTKTLADGRRAELLRAVHAGEPFDEETGVPVKELRDRNDVSWYQHARDYIAMKWPHSPGSTRRTLAEAMATVTPALVKDTKGMADAETVRTALYGWAFNITRRDEEPPADVAKVLDWFERKSLPTSTLSDRMRVRSALEALTKKLDGTTAAASTIRRKRAIFHNALGYAVEAERLPANPLPQVQWKAPEQVAEEVDPACVPGPRQAAALLDTVRTQSPRGRHLVAFFGCMYFAAARPAEVIGLRRDDCDLPRRGWGTLRLRETHPRSGSAWTDTGKPHDKRGLKHRPRKAVRVVPIPPDLVALLRWHITAYGVAPDGRLFRTLRGGLIQDTGYGEVWAEARKRALTPAQHASPLAKRPYDLRHAAVSMWLSSGVEPQAVAQRAGHSVAVLFRVYAKCLDGAAADANARIEAALRDGQQPSGAAPRGSHTRWSVRDSG</sequence>
<organism evidence="4 5">
    <name type="scientific">Streptomyces iconiensis</name>
    <dbReference type="NCBI Taxonomy" id="1384038"/>
    <lineage>
        <taxon>Bacteria</taxon>
        <taxon>Bacillati</taxon>
        <taxon>Actinomycetota</taxon>
        <taxon>Actinomycetes</taxon>
        <taxon>Kitasatosporales</taxon>
        <taxon>Streptomycetaceae</taxon>
        <taxon>Streptomyces</taxon>
    </lineage>
</organism>
<gene>
    <name evidence="4" type="ORF">NMN56_017380</name>
</gene>
<dbReference type="InterPro" id="IPR011010">
    <property type="entry name" value="DNA_brk_join_enz"/>
</dbReference>
<protein>
    <submittedName>
        <fullName evidence="4">Site-specific integrase</fullName>
    </submittedName>
</protein>
<evidence type="ECO:0000259" key="3">
    <source>
        <dbReference type="PROSITE" id="PS51898"/>
    </source>
</evidence>
<dbReference type="PANTHER" id="PTHR30349:SF64">
    <property type="entry name" value="PROPHAGE INTEGRASE INTD-RELATED"/>
    <property type="match status" value="1"/>
</dbReference>
<evidence type="ECO:0000256" key="1">
    <source>
        <dbReference type="ARBA" id="ARBA00023172"/>
    </source>
</evidence>
<proteinExistence type="predicted"/>
<dbReference type="EMBL" id="JANCPR020000016">
    <property type="protein sequence ID" value="MDJ1133707.1"/>
    <property type="molecule type" value="Genomic_DNA"/>
</dbReference>
<dbReference type="PANTHER" id="PTHR30349">
    <property type="entry name" value="PHAGE INTEGRASE-RELATED"/>
    <property type="match status" value="1"/>
</dbReference>
<dbReference type="InterPro" id="IPR050090">
    <property type="entry name" value="Tyrosine_recombinase_XerCD"/>
</dbReference>
<evidence type="ECO:0000256" key="2">
    <source>
        <dbReference type="SAM" id="MobiDB-lite"/>
    </source>
</evidence>
<name>A0ABT6ZXX7_9ACTN</name>
<feature type="region of interest" description="Disordered" evidence="2">
    <location>
        <begin position="452"/>
        <end position="475"/>
    </location>
</feature>
<feature type="region of interest" description="Disordered" evidence="2">
    <location>
        <begin position="303"/>
        <end position="324"/>
    </location>
</feature>
<dbReference type="InterPro" id="IPR002104">
    <property type="entry name" value="Integrase_catalytic"/>
</dbReference>
<accession>A0ABT6ZXX7</accession>
<keyword evidence="1" id="KW-0233">DNA recombination</keyword>
<feature type="domain" description="Tyr recombinase" evidence="3">
    <location>
        <begin position="233"/>
        <end position="446"/>
    </location>
</feature>
<dbReference type="PROSITE" id="PS51898">
    <property type="entry name" value="TYR_RECOMBINASE"/>
    <property type="match status" value="1"/>
</dbReference>
<dbReference type="Proteomes" id="UP001214441">
    <property type="component" value="Unassembled WGS sequence"/>
</dbReference>
<keyword evidence="5" id="KW-1185">Reference proteome</keyword>
<dbReference type="RefSeq" id="WP_274040382.1">
    <property type="nucleotide sequence ID" value="NZ_JANCPR020000016.1"/>
</dbReference>
<reference evidence="4 5" key="1">
    <citation type="submission" date="2023-05" db="EMBL/GenBank/DDBJ databases">
        <title>Streptantibioticus silvisoli sp. nov., acidotolerant actinomycetes 1 from pine litter.</title>
        <authorList>
            <person name="Swiecimska M."/>
            <person name="Golinska P."/>
            <person name="Sangal V."/>
            <person name="Wachnowicz B."/>
            <person name="Goodfellow M."/>
        </authorList>
    </citation>
    <scope>NUCLEOTIDE SEQUENCE [LARGE SCALE GENOMIC DNA]</scope>
    <source>
        <strain evidence="4 5">DSM 42109</strain>
    </source>
</reference>
<dbReference type="Gene3D" id="1.10.443.10">
    <property type="entry name" value="Intergrase catalytic core"/>
    <property type="match status" value="1"/>
</dbReference>
<dbReference type="InterPro" id="IPR013762">
    <property type="entry name" value="Integrase-like_cat_sf"/>
</dbReference>
<evidence type="ECO:0000313" key="5">
    <source>
        <dbReference type="Proteomes" id="UP001214441"/>
    </source>
</evidence>
<dbReference type="SUPFAM" id="SSF56349">
    <property type="entry name" value="DNA breaking-rejoining enzymes"/>
    <property type="match status" value="1"/>
</dbReference>
<dbReference type="CDD" id="cd01189">
    <property type="entry name" value="INT_ICEBs1_C_like"/>
    <property type="match status" value="1"/>
</dbReference>
<evidence type="ECO:0000313" key="4">
    <source>
        <dbReference type="EMBL" id="MDJ1133707.1"/>
    </source>
</evidence>
<comment type="caution">
    <text evidence="4">The sequence shown here is derived from an EMBL/GenBank/DDBJ whole genome shotgun (WGS) entry which is preliminary data.</text>
</comment>